<dbReference type="PANTHER" id="PTHR43179">
    <property type="entry name" value="RHAMNOSYLTRANSFERASE WBBL"/>
    <property type="match status" value="1"/>
</dbReference>
<gene>
    <name evidence="1" type="ORF">FE251_03060</name>
</gene>
<dbReference type="CDD" id="cd04186">
    <property type="entry name" value="GT_2_like_c"/>
    <property type="match status" value="1"/>
</dbReference>
<organism evidence="1 2">
    <name type="scientific">Georgenia wutianyii</name>
    <dbReference type="NCBI Taxonomy" id="2585135"/>
    <lineage>
        <taxon>Bacteria</taxon>
        <taxon>Bacillati</taxon>
        <taxon>Actinomycetota</taxon>
        <taxon>Actinomycetes</taxon>
        <taxon>Micrococcales</taxon>
        <taxon>Bogoriellaceae</taxon>
        <taxon>Georgenia</taxon>
    </lineage>
</organism>
<evidence type="ECO:0000313" key="2">
    <source>
        <dbReference type="Proteomes" id="UP000313948"/>
    </source>
</evidence>
<keyword evidence="2" id="KW-1185">Reference proteome</keyword>
<dbReference type="InterPro" id="IPR029044">
    <property type="entry name" value="Nucleotide-diphossugar_trans"/>
</dbReference>
<name>A0ABX5VK13_9MICO</name>
<dbReference type="PANTHER" id="PTHR43179:SF7">
    <property type="entry name" value="RHAMNOSYLTRANSFERASE WBBL"/>
    <property type="match status" value="1"/>
</dbReference>
<dbReference type="SUPFAM" id="SSF53448">
    <property type="entry name" value="Nucleotide-diphospho-sugar transferases"/>
    <property type="match status" value="1"/>
</dbReference>
<sequence length="282" mass="31313">MNIPAVRVVTVAFNPGEELETFATSLAGATSREVTLVVVDNGTRTDVVDDVARRHGAQVLRPGTNLGYGAAANLGAREGEEPWVVVANPDIRWEPGSLDALLDAAARHPRAGSLGPQVLNTDGTVYPSARAIPSLTEGIGHALFVRVWPGNPWTRRYHRRQEQQEVEHAAGWLSGACLLLRREAMRELGGFDESYFMFFEDTDLGDRLGQAGWENVYVPAARVVHDQGASWRERPAPMIRAHHRSAELYLHRRYAAWYQLPLRVAISLGLRARAWLETRPAR</sequence>
<dbReference type="RefSeq" id="WP_139073816.1">
    <property type="nucleotide sequence ID" value="NZ_CP040899.1"/>
</dbReference>
<protein>
    <submittedName>
        <fullName evidence="1">Glycosyltransferase family 2 protein</fullName>
    </submittedName>
</protein>
<accession>A0ABX5VK13</accession>
<proteinExistence type="predicted"/>
<dbReference type="Pfam" id="PF13641">
    <property type="entry name" value="Glyco_tranf_2_3"/>
    <property type="match status" value="1"/>
</dbReference>
<evidence type="ECO:0000313" key="1">
    <source>
        <dbReference type="EMBL" id="QDB78468.1"/>
    </source>
</evidence>
<dbReference type="Proteomes" id="UP000313948">
    <property type="component" value="Chromosome"/>
</dbReference>
<reference evidence="1 2" key="1">
    <citation type="submission" date="2019-05" db="EMBL/GenBank/DDBJ databases">
        <title>Georgenia *** sp. nov., and Georgenia *** sp. nov., isolated from the intestinal contents of plateau pika (Ochotona curzoniae) in the Qinghai-Tibet plateau of China.</title>
        <authorList>
            <person name="Tian Z."/>
        </authorList>
    </citation>
    <scope>NUCLEOTIDE SEQUENCE [LARGE SCALE GENOMIC DNA]</scope>
    <source>
        <strain evidence="1 2">Z294</strain>
    </source>
</reference>
<dbReference type="EMBL" id="CP040899">
    <property type="protein sequence ID" value="QDB78468.1"/>
    <property type="molecule type" value="Genomic_DNA"/>
</dbReference>
<dbReference type="Gene3D" id="3.90.550.10">
    <property type="entry name" value="Spore Coat Polysaccharide Biosynthesis Protein SpsA, Chain A"/>
    <property type="match status" value="1"/>
</dbReference>